<comment type="caution">
    <text evidence="1">The sequence shown here is derived from an EMBL/GenBank/DDBJ whole genome shotgun (WGS) entry which is preliminary data.</text>
</comment>
<dbReference type="Proteomes" id="UP000469325">
    <property type="component" value="Unassembled WGS sequence"/>
</dbReference>
<evidence type="ECO:0000313" key="2">
    <source>
        <dbReference type="Proteomes" id="UP000469325"/>
    </source>
</evidence>
<gene>
    <name evidence="1" type="ORF">FYJ68_00920</name>
</gene>
<dbReference type="EMBL" id="VUNC01000001">
    <property type="protein sequence ID" value="MST71684.1"/>
    <property type="molecule type" value="Genomic_DNA"/>
</dbReference>
<reference evidence="1 2" key="1">
    <citation type="submission" date="2019-08" db="EMBL/GenBank/DDBJ databases">
        <title>In-depth cultivation of the pig gut microbiome towards novel bacterial diversity and tailored functional studies.</title>
        <authorList>
            <person name="Wylensek D."/>
            <person name="Hitch T.C.A."/>
            <person name="Clavel T."/>
        </authorList>
    </citation>
    <scope>NUCLEOTIDE SEQUENCE [LARGE SCALE GENOMIC DNA]</scope>
    <source>
        <strain evidence="1 2">CA-Schmier-601-WT-1</strain>
    </source>
</reference>
<name>A0A6N7XL33_9ACTN</name>
<organism evidence="1 2">
    <name type="scientific">Olsenella porci</name>
    <dbReference type="NCBI Taxonomy" id="2652279"/>
    <lineage>
        <taxon>Bacteria</taxon>
        <taxon>Bacillati</taxon>
        <taxon>Actinomycetota</taxon>
        <taxon>Coriobacteriia</taxon>
        <taxon>Coriobacteriales</taxon>
        <taxon>Atopobiaceae</taxon>
        <taxon>Olsenella</taxon>
    </lineage>
</organism>
<protein>
    <submittedName>
        <fullName evidence="1">Uncharacterized protein</fullName>
    </submittedName>
</protein>
<evidence type="ECO:0000313" key="1">
    <source>
        <dbReference type="EMBL" id="MST71684.1"/>
    </source>
</evidence>
<dbReference type="AlphaFoldDB" id="A0A6N7XL33"/>
<sequence length="125" mass="14415">MAGKWEEVLRDGGDDELRVITAKMEGDTLFVEERTEGNATRLVYEEDCHKHMVRVRGDSLRALKASLEAEMEVPPAPMLQVLRMFLSEHRSMLDLQDRLDRAAVPYDYISREGVCEIYRPGVTFR</sequence>
<proteinExistence type="predicted"/>
<accession>A0A6N7XL33</accession>
<keyword evidence="2" id="KW-1185">Reference proteome</keyword>